<accession>A0A6A6DKH5</accession>
<keyword evidence="3" id="KW-1185">Reference proteome</keyword>
<organism evidence="2 3">
    <name type="scientific">Zopfia rhizophila CBS 207.26</name>
    <dbReference type="NCBI Taxonomy" id="1314779"/>
    <lineage>
        <taxon>Eukaryota</taxon>
        <taxon>Fungi</taxon>
        <taxon>Dikarya</taxon>
        <taxon>Ascomycota</taxon>
        <taxon>Pezizomycotina</taxon>
        <taxon>Dothideomycetes</taxon>
        <taxon>Dothideomycetes incertae sedis</taxon>
        <taxon>Zopfiaceae</taxon>
        <taxon>Zopfia</taxon>
    </lineage>
</organism>
<dbReference type="EMBL" id="ML994664">
    <property type="protein sequence ID" value="KAF2179615.1"/>
    <property type="molecule type" value="Genomic_DNA"/>
</dbReference>
<dbReference type="AlphaFoldDB" id="A0A6A6DKH5"/>
<reference evidence="2" key="1">
    <citation type="journal article" date="2020" name="Stud. Mycol.">
        <title>101 Dothideomycetes genomes: a test case for predicting lifestyles and emergence of pathogens.</title>
        <authorList>
            <person name="Haridas S."/>
            <person name="Albert R."/>
            <person name="Binder M."/>
            <person name="Bloem J."/>
            <person name="Labutti K."/>
            <person name="Salamov A."/>
            <person name="Andreopoulos B."/>
            <person name="Baker S."/>
            <person name="Barry K."/>
            <person name="Bills G."/>
            <person name="Bluhm B."/>
            <person name="Cannon C."/>
            <person name="Castanera R."/>
            <person name="Culley D."/>
            <person name="Daum C."/>
            <person name="Ezra D."/>
            <person name="Gonzalez J."/>
            <person name="Henrissat B."/>
            <person name="Kuo A."/>
            <person name="Liang C."/>
            <person name="Lipzen A."/>
            <person name="Lutzoni F."/>
            <person name="Magnuson J."/>
            <person name="Mondo S."/>
            <person name="Nolan M."/>
            <person name="Ohm R."/>
            <person name="Pangilinan J."/>
            <person name="Park H.-J."/>
            <person name="Ramirez L."/>
            <person name="Alfaro M."/>
            <person name="Sun H."/>
            <person name="Tritt A."/>
            <person name="Yoshinaga Y."/>
            <person name="Zwiers L.-H."/>
            <person name="Turgeon B."/>
            <person name="Goodwin S."/>
            <person name="Spatafora J."/>
            <person name="Crous P."/>
            <person name="Grigoriev I."/>
        </authorList>
    </citation>
    <scope>NUCLEOTIDE SEQUENCE</scope>
    <source>
        <strain evidence="2">CBS 207.26</strain>
    </source>
</reference>
<name>A0A6A6DKH5_9PEZI</name>
<evidence type="ECO:0000256" key="1">
    <source>
        <dbReference type="SAM" id="MobiDB-lite"/>
    </source>
</evidence>
<feature type="compositionally biased region" description="Basic residues" evidence="1">
    <location>
        <begin position="1"/>
        <end position="11"/>
    </location>
</feature>
<evidence type="ECO:0000313" key="2">
    <source>
        <dbReference type="EMBL" id="KAF2179615.1"/>
    </source>
</evidence>
<gene>
    <name evidence="2" type="ORF">K469DRAFT_716118</name>
</gene>
<protein>
    <submittedName>
        <fullName evidence="2">Uncharacterized protein</fullName>
    </submittedName>
</protein>
<feature type="region of interest" description="Disordered" evidence="1">
    <location>
        <begin position="1"/>
        <end position="51"/>
    </location>
</feature>
<proteinExistence type="predicted"/>
<evidence type="ECO:0000313" key="3">
    <source>
        <dbReference type="Proteomes" id="UP000800200"/>
    </source>
</evidence>
<feature type="non-terminal residue" evidence="2">
    <location>
        <position position="1"/>
    </location>
</feature>
<dbReference type="Proteomes" id="UP000800200">
    <property type="component" value="Unassembled WGS sequence"/>
</dbReference>
<sequence length="51" mass="5671">IGRHIGPKQTKRPQPVDGWDGELTTPLRPAKRARRPGPKVSSVEEQVSTKQ</sequence>